<reference evidence="2 3" key="1">
    <citation type="submission" date="2019-05" db="EMBL/GenBank/DDBJ databases">
        <title>Another draft genome of Portunus trituberculatus and its Hox gene families provides insights of decapod evolution.</title>
        <authorList>
            <person name="Jeong J.-H."/>
            <person name="Song I."/>
            <person name="Kim S."/>
            <person name="Choi T."/>
            <person name="Kim D."/>
            <person name="Ryu S."/>
            <person name="Kim W."/>
        </authorList>
    </citation>
    <scope>NUCLEOTIDE SEQUENCE [LARGE SCALE GENOMIC DNA]</scope>
    <source>
        <tissue evidence="2">Muscle</tissue>
    </source>
</reference>
<dbReference type="AlphaFoldDB" id="A0A5B7E573"/>
<gene>
    <name evidence="2" type="ORF">E2C01_021113</name>
</gene>
<dbReference type="Proteomes" id="UP000324222">
    <property type="component" value="Unassembled WGS sequence"/>
</dbReference>
<dbReference type="InterPro" id="IPR007110">
    <property type="entry name" value="Ig-like_dom"/>
</dbReference>
<dbReference type="Pfam" id="PF13927">
    <property type="entry name" value="Ig_3"/>
    <property type="match status" value="1"/>
</dbReference>
<name>A0A5B7E573_PORTR</name>
<evidence type="ECO:0000259" key="1">
    <source>
        <dbReference type="PROSITE" id="PS50835"/>
    </source>
</evidence>
<evidence type="ECO:0000313" key="3">
    <source>
        <dbReference type="Proteomes" id="UP000324222"/>
    </source>
</evidence>
<dbReference type="PROSITE" id="PS50835">
    <property type="entry name" value="IG_LIKE"/>
    <property type="match status" value="1"/>
</dbReference>
<sequence length="114" mass="12463">MSFLRADAPVCAPGQVTRYAVSRNEDAEVTCSVQANPLQATFHWTFNNTADMIDVPQGSFTSSSSHSVITYTPIATLDYGTLLCWASNNIGSQQKPCIFHIVPAGEERVTRNTH</sequence>
<dbReference type="InterPro" id="IPR036179">
    <property type="entry name" value="Ig-like_dom_sf"/>
</dbReference>
<organism evidence="2 3">
    <name type="scientific">Portunus trituberculatus</name>
    <name type="common">Swimming crab</name>
    <name type="synonym">Neptunus trituberculatus</name>
    <dbReference type="NCBI Taxonomy" id="210409"/>
    <lineage>
        <taxon>Eukaryota</taxon>
        <taxon>Metazoa</taxon>
        <taxon>Ecdysozoa</taxon>
        <taxon>Arthropoda</taxon>
        <taxon>Crustacea</taxon>
        <taxon>Multicrustacea</taxon>
        <taxon>Malacostraca</taxon>
        <taxon>Eumalacostraca</taxon>
        <taxon>Eucarida</taxon>
        <taxon>Decapoda</taxon>
        <taxon>Pleocyemata</taxon>
        <taxon>Brachyura</taxon>
        <taxon>Eubrachyura</taxon>
        <taxon>Portunoidea</taxon>
        <taxon>Portunidae</taxon>
        <taxon>Portuninae</taxon>
        <taxon>Portunus</taxon>
    </lineage>
</organism>
<proteinExistence type="predicted"/>
<dbReference type="OrthoDB" id="8825892at2759"/>
<dbReference type="Gene3D" id="2.60.40.10">
    <property type="entry name" value="Immunoglobulins"/>
    <property type="match status" value="1"/>
</dbReference>
<keyword evidence="3" id="KW-1185">Reference proteome</keyword>
<comment type="caution">
    <text evidence="2">The sequence shown here is derived from an EMBL/GenBank/DDBJ whole genome shotgun (WGS) entry which is preliminary data.</text>
</comment>
<dbReference type="PANTHER" id="PTHR23278">
    <property type="entry name" value="SIDESTEP PROTEIN"/>
    <property type="match status" value="1"/>
</dbReference>
<accession>A0A5B7E573</accession>
<dbReference type="EMBL" id="VSRR010001826">
    <property type="protein sequence ID" value="MPC27924.1"/>
    <property type="molecule type" value="Genomic_DNA"/>
</dbReference>
<evidence type="ECO:0000313" key="2">
    <source>
        <dbReference type="EMBL" id="MPC27924.1"/>
    </source>
</evidence>
<dbReference type="PANTHER" id="PTHR23278:SF19">
    <property type="entry name" value="OBSCURIN"/>
    <property type="match status" value="1"/>
</dbReference>
<feature type="domain" description="Ig-like" evidence="1">
    <location>
        <begin position="9"/>
        <end position="89"/>
    </location>
</feature>
<dbReference type="SUPFAM" id="SSF48726">
    <property type="entry name" value="Immunoglobulin"/>
    <property type="match status" value="1"/>
</dbReference>
<dbReference type="InterPro" id="IPR013783">
    <property type="entry name" value="Ig-like_fold"/>
</dbReference>
<protein>
    <recommendedName>
        <fullName evidence="1">Ig-like domain-containing protein</fullName>
    </recommendedName>
</protein>